<evidence type="ECO:0000313" key="2">
    <source>
        <dbReference type="Proteomes" id="UP000001338"/>
    </source>
</evidence>
<gene>
    <name evidence="1" type="ORF">LEP1GSC036_0191</name>
</gene>
<dbReference type="Proteomes" id="UP000001338">
    <property type="component" value="Unassembled WGS sequence"/>
</dbReference>
<dbReference type="EMBL" id="AFLV02000020">
    <property type="protein sequence ID" value="EKR65375.1"/>
    <property type="molecule type" value="Genomic_DNA"/>
</dbReference>
<proteinExistence type="predicted"/>
<sequence length="45" mass="5196">MMFARPLAHVPKIQKSYSKPASEFYDKSLFRSFVKKLGVSTDYVP</sequence>
<name>A0A828Z656_9LEPT</name>
<dbReference type="AlphaFoldDB" id="A0A828Z656"/>
<comment type="caution">
    <text evidence="1">The sequence shown here is derived from an EMBL/GenBank/DDBJ whole genome shotgun (WGS) entry which is preliminary data.</text>
</comment>
<reference evidence="1 2" key="1">
    <citation type="submission" date="2012-10" db="EMBL/GenBank/DDBJ databases">
        <authorList>
            <person name="Harkins D.M."/>
            <person name="Durkin A.S."/>
            <person name="Brinkac L.M."/>
            <person name="Haft D.H."/>
            <person name="Selengut J.D."/>
            <person name="Sanka R."/>
            <person name="DePew J."/>
            <person name="Purushe J."/>
            <person name="Whelen A.C."/>
            <person name="Vinetz J.M."/>
            <person name="Sutton G.G."/>
            <person name="Nierman W.C."/>
            <person name="Fouts D.E."/>
        </authorList>
    </citation>
    <scope>NUCLEOTIDE SEQUENCE [LARGE SCALE GENOMIC DNA]</scope>
    <source>
        <strain evidence="1 2">2006001853</strain>
    </source>
</reference>
<evidence type="ECO:0000313" key="1">
    <source>
        <dbReference type="EMBL" id="EKR65375.1"/>
    </source>
</evidence>
<organism evidence="1 2">
    <name type="scientific">Leptospira weilii str. 2006001853</name>
    <dbReference type="NCBI Taxonomy" id="1001589"/>
    <lineage>
        <taxon>Bacteria</taxon>
        <taxon>Pseudomonadati</taxon>
        <taxon>Spirochaetota</taxon>
        <taxon>Spirochaetia</taxon>
        <taxon>Leptospirales</taxon>
        <taxon>Leptospiraceae</taxon>
        <taxon>Leptospira</taxon>
    </lineage>
</organism>
<accession>A0A828Z656</accession>
<protein>
    <submittedName>
        <fullName evidence="1">Uncharacterized protein</fullName>
    </submittedName>
</protein>